<comment type="similarity">
    <text evidence="1 4">Belongs to the DegT/DnrJ/EryC1 family.</text>
</comment>
<feature type="modified residue" description="N6-(pyridoxal phosphate)lysine" evidence="3">
    <location>
        <position position="191"/>
    </location>
</feature>
<feature type="active site" description="Proton acceptor" evidence="2">
    <location>
        <position position="191"/>
    </location>
</feature>
<dbReference type="GO" id="GO:0030170">
    <property type="term" value="F:pyridoxal phosphate binding"/>
    <property type="evidence" value="ECO:0007669"/>
    <property type="project" value="TreeGrafter"/>
</dbReference>
<dbReference type="InterPro" id="IPR015421">
    <property type="entry name" value="PyrdxlP-dep_Trfase_major"/>
</dbReference>
<evidence type="ECO:0000256" key="2">
    <source>
        <dbReference type="PIRSR" id="PIRSR000390-1"/>
    </source>
</evidence>
<dbReference type="KEGG" id="paca:ID47_09660"/>
<dbReference type="STRING" id="91604.ID47_09660"/>
<proteinExistence type="inferred from homology"/>
<dbReference type="OrthoDB" id="9768668at2"/>
<dbReference type="EMBL" id="CP008941">
    <property type="protein sequence ID" value="AIK96933.1"/>
    <property type="molecule type" value="Genomic_DNA"/>
</dbReference>
<dbReference type="PANTHER" id="PTHR30244:SF34">
    <property type="entry name" value="DTDP-4-AMINO-4,6-DIDEOXYGALACTOSE TRANSAMINASE"/>
    <property type="match status" value="1"/>
</dbReference>
<dbReference type="GO" id="GO:0008483">
    <property type="term" value="F:transaminase activity"/>
    <property type="evidence" value="ECO:0007669"/>
    <property type="project" value="TreeGrafter"/>
</dbReference>
<evidence type="ECO:0000313" key="6">
    <source>
        <dbReference type="Proteomes" id="UP000028926"/>
    </source>
</evidence>
<protein>
    <recommendedName>
        <fullName evidence="7">UDP-4-amino-4, 6-dideoxy-N-acetyl-beta-L-altrosamine transaminase</fullName>
    </recommendedName>
</protein>
<dbReference type="RefSeq" id="WP_038465781.1">
    <property type="nucleotide sequence ID" value="NZ_CP008941.1"/>
</dbReference>
<sequence length="387" mass="42603">MIPYGRHHIDQQDIDHVIEVLQGDWLTCGPIVETFEAELATQVGANHVVSCSNGTTALHLAMLALNIGVNDVVLVPAITFLASANAARYVGADVVFVDVDPKTGLMTPETLKVAITAHKDKNLKAVVNVHLAGQCEDLEKIHEISRQHGLWLIEDAAHALGTIYTDSTGQDHFIGANSFSDLTTFSFHPVKTIAMGEGGAITTQDSQIAAKLKLLRSHGMVREASQWQGVETGPWYYEMQELGYNYRISDINCALGSSQLKKLESFIAKRRALVAQYDRAFALSSTITTLTKLPTSRTAWHLYIVLMDFAQLGLSRADFMKQLKDKGIGTQVHYIPLYHQPYYKKLYGEVNLPGAEAYYASCLSLPLYAGLTQDQQDAVIEAVLNHA</sequence>
<gene>
    <name evidence="5" type="ORF">ID47_09660</name>
</gene>
<evidence type="ECO:0000256" key="3">
    <source>
        <dbReference type="PIRSR" id="PIRSR000390-2"/>
    </source>
</evidence>
<dbReference type="HOGENOM" id="CLU_033332_0_3_5"/>
<dbReference type="Gene3D" id="3.40.640.10">
    <property type="entry name" value="Type I PLP-dependent aspartate aminotransferase-like (Major domain)"/>
    <property type="match status" value="1"/>
</dbReference>
<keyword evidence="6" id="KW-1185">Reference proteome</keyword>
<dbReference type="AlphaFoldDB" id="A0A077AZ71"/>
<keyword evidence="3 4" id="KW-0663">Pyridoxal phosphate</keyword>
<dbReference type="PIRSF" id="PIRSF000390">
    <property type="entry name" value="PLP_StrS"/>
    <property type="match status" value="1"/>
</dbReference>
<dbReference type="Pfam" id="PF01041">
    <property type="entry name" value="DegT_DnrJ_EryC1"/>
    <property type="match status" value="1"/>
</dbReference>
<accession>A0A077AZ71</accession>
<evidence type="ECO:0000256" key="4">
    <source>
        <dbReference type="RuleBase" id="RU004508"/>
    </source>
</evidence>
<evidence type="ECO:0000313" key="5">
    <source>
        <dbReference type="EMBL" id="AIK96933.1"/>
    </source>
</evidence>
<dbReference type="PANTHER" id="PTHR30244">
    <property type="entry name" value="TRANSAMINASE"/>
    <property type="match status" value="1"/>
</dbReference>
<dbReference type="InterPro" id="IPR020026">
    <property type="entry name" value="PseC"/>
</dbReference>
<evidence type="ECO:0008006" key="7">
    <source>
        <dbReference type="Google" id="ProtNLM"/>
    </source>
</evidence>
<dbReference type="GO" id="GO:0000271">
    <property type="term" value="P:polysaccharide biosynthetic process"/>
    <property type="evidence" value="ECO:0007669"/>
    <property type="project" value="TreeGrafter"/>
</dbReference>
<dbReference type="SUPFAM" id="SSF53383">
    <property type="entry name" value="PLP-dependent transferases"/>
    <property type="match status" value="1"/>
</dbReference>
<dbReference type="Gene3D" id="3.90.1150.10">
    <property type="entry name" value="Aspartate Aminotransferase, domain 1"/>
    <property type="match status" value="1"/>
</dbReference>
<dbReference type="eggNOG" id="COG0399">
    <property type="taxonomic scope" value="Bacteria"/>
</dbReference>
<dbReference type="NCBIfam" id="TIGR03588">
    <property type="entry name" value="PseC"/>
    <property type="match status" value="1"/>
</dbReference>
<dbReference type="CDD" id="cd00616">
    <property type="entry name" value="AHBA_syn"/>
    <property type="match status" value="1"/>
</dbReference>
<dbReference type="InterPro" id="IPR015422">
    <property type="entry name" value="PyrdxlP-dep_Trfase_small"/>
</dbReference>
<reference evidence="5 6" key="1">
    <citation type="submission" date="2014-07" db="EMBL/GenBank/DDBJ databases">
        <title>Comparative genomic insights into amoeba endosymbionts belonging to the families of Holosporaceae and Candidatus Midichloriaceae within Rickettsiales.</title>
        <authorList>
            <person name="Wang Z."/>
            <person name="Wu M."/>
        </authorList>
    </citation>
    <scope>NUCLEOTIDE SEQUENCE [LARGE SCALE GENOMIC DNA]</scope>
    <source>
        <strain evidence="5">PRA3</strain>
    </source>
</reference>
<dbReference type="InterPro" id="IPR015424">
    <property type="entry name" value="PyrdxlP-dep_Trfase"/>
</dbReference>
<dbReference type="InterPro" id="IPR000653">
    <property type="entry name" value="DegT/StrS_aminotransferase"/>
</dbReference>
<organism evidence="5 6">
    <name type="scientific">Candidatus Odyssella acanthamoebae</name>
    <dbReference type="NCBI Taxonomy" id="91604"/>
    <lineage>
        <taxon>Bacteria</taxon>
        <taxon>Pseudomonadati</taxon>
        <taxon>Pseudomonadota</taxon>
        <taxon>Alphaproteobacteria</taxon>
        <taxon>Holosporales</taxon>
        <taxon>Candidatus Paracaedibacteraceae</taxon>
        <taxon>Candidatus Odyssella</taxon>
    </lineage>
</organism>
<dbReference type="Proteomes" id="UP000028926">
    <property type="component" value="Chromosome"/>
</dbReference>
<name>A0A077AZ71_9PROT</name>
<evidence type="ECO:0000256" key="1">
    <source>
        <dbReference type="ARBA" id="ARBA00037999"/>
    </source>
</evidence>